<feature type="compositionally biased region" description="Basic and acidic residues" evidence="8">
    <location>
        <begin position="484"/>
        <end position="511"/>
    </location>
</feature>
<evidence type="ECO:0000256" key="7">
    <source>
        <dbReference type="ARBA" id="ARBA00023239"/>
    </source>
</evidence>
<evidence type="ECO:0000256" key="6">
    <source>
        <dbReference type="ARBA" id="ARBA00023125"/>
    </source>
</evidence>
<dbReference type="Pfam" id="PF02586">
    <property type="entry name" value="SRAP"/>
    <property type="match status" value="1"/>
</dbReference>
<feature type="region of interest" description="Disordered" evidence="8">
    <location>
        <begin position="287"/>
        <end position="535"/>
    </location>
</feature>
<keyword evidence="3" id="KW-0227">DNA damage</keyword>
<keyword evidence="4" id="KW-0378">Hydrolase</keyword>
<keyword evidence="10" id="KW-1185">Reference proteome</keyword>
<feature type="compositionally biased region" description="Low complexity" evidence="8">
    <location>
        <begin position="48"/>
        <end position="61"/>
    </location>
</feature>
<reference evidence="9 10" key="1">
    <citation type="journal article" date="2015" name="Front. Microbiol.">
        <title>Genome sequence of the plant growth promoting endophytic yeast Rhodotorula graminis WP1.</title>
        <authorList>
            <person name="Firrincieli A."/>
            <person name="Otillar R."/>
            <person name="Salamov A."/>
            <person name="Schmutz J."/>
            <person name="Khan Z."/>
            <person name="Redman R.S."/>
            <person name="Fleck N.D."/>
            <person name="Lindquist E."/>
            <person name="Grigoriev I.V."/>
            <person name="Doty S.L."/>
        </authorList>
    </citation>
    <scope>NUCLEOTIDE SEQUENCE [LARGE SCALE GENOMIC DNA]</scope>
    <source>
        <strain evidence="9 10">WP1</strain>
    </source>
</reference>
<evidence type="ECO:0000256" key="5">
    <source>
        <dbReference type="ARBA" id="ARBA00023124"/>
    </source>
</evidence>
<feature type="compositionally biased region" description="Basic and acidic residues" evidence="8">
    <location>
        <begin position="36"/>
        <end position="47"/>
    </location>
</feature>
<dbReference type="AlphaFoldDB" id="A0A0P9FC53"/>
<evidence type="ECO:0000256" key="3">
    <source>
        <dbReference type="ARBA" id="ARBA00022763"/>
    </source>
</evidence>
<dbReference type="InterPro" id="IPR003738">
    <property type="entry name" value="SRAP"/>
</dbReference>
<dbReference type="InterPro" id="IPR036590">
    <property type="entry name" value="SRAP-like"/>
</dbReference>
<organism evidence="9 10">
    <name type="scientific">Rhodotorula graminis (strain WP1)</name>
    <dbReference type="NCBI Taxonomy" id="578459"/>
    <lineage>
        <taxon>Eukaryota</taxon>
        <taxon>Fungi</taxon>
        <taxon>Dikarya</taxon>
        <taxon>Basidiomycota</taxon>
        <taxon>Pucciniomycotina</taxon>
        <taxon>Microbotryomycetes</taxon>
        <taxon>Sporidiobolales</taxon>
        <taxon>Sporidiobolaceae</taxon>
        <taxon>Rhodotorula</taxon>
    </lineage>
</organism>
<dbReference type="GO" id="GO:0016829">
    <property type="term" value="F:lyase activity"/>
    <property type="evidence" value="ECO:0007669"/>
    <property type="project" value="UniProtKB-KW"/>
</dbReference>
<dbReference type="Proteomes" id="UP000053890">
    <property type="component" value="Unassembled WGS sequence"/>
</dbReference>
<dbReference type="PANTHER" id="PTHR13604">
    <property type="entry name" value="DC12-RELATED"/>
    <property type="match status" value="1"/>
</dbReference>
<evidence type="ECO:0008006" key="11">
    <source>
        <dbReference type="Google" id="ProtNLM"/>
    </source>
</evidence>
<evidence type="ECO:0000256" key="4">
    <source>
        <dbReference type="ARBA" id="ARBA00022801"/>
    </source>
</evidence>
<evidence type="ECO:0000313" key="10">
    <source>
        <dbReference type="Proteomes" id="UP000053890"/>
    </source>
</evidence>
<dbReference type="GeneID" id="28978069"/>
<dbReference type="OrthoDB" id="2111841at2759"/>
<dbReference type="GO" id="GO:0106300">
    <property type="term" value="P:protein-DNA covalent cross-linking repair"/>
    <property type="evidence" value="ECO:0007669"/>
    <property type="project" value="InterPro"/>
</dbReference>
<feature type="compositionally biased region" description="Low complexity" evidence="8">
    <location>
        <begin position="412"/>
        <end position="431"/>
    </location>
</feature>
<keyword evidence="6" id="KW-0238">DNA-binding</keyword>
<keyword evidence="2" id="KW-0645">Protease</keyword>
<dbReference type="Gene3D" id="3.90.1680.10">
    <property type="entry name" value="SOS response associated peptidase-like"/>
    <property type="match status" value="1"/>
</dbReference>
<name>A0A0P9FC53_RHOGW</name>
<dbReference type="GO" id="GO:0008233">
    <property type="term" value="F:peptidase activity"/>
    <property type="evidence" value="ECO:0007669"/>
    <property type="project" value="UniProtKB-KW"/>
</dbReference>
<comment type="similarity">
    <text evidence="1">Belongs to the SOS response-associated peptidase family.</text>
</comment>
<feature type="compositionally biased region" description="Acidic residues" evidence="8">
    <location>
        <begin position="387"/>
        <end position="399"/>
    </location>
</feature>
<gene>
    <name evidence="9" type="ORF">RHOBADRAFT_55027</name>
</gene>
<feature type="compositionally biased region" description="Low complexity" evidence="8">
    <location>
        <begin position="300"/>
        <end position="350"/>
    </location>
</feature>
<dbReference type="RefSeq" id="XP_018269304.1">
    <property type="nucleotide sequence ID" value="XM_018417621.1"/>
</dbReference>
<keyword evidence="7" id="KW-0456">Lyase</keyword>
<protein>
    <recommendedName>
        <fullName evidence="11">DUF159-domain-containing protein</fullName>
    </recommendedName>
</protein>
<dbReference type="OMA" id="INAQCES"/>
<dbReference type="GO" id="GO:0003697">
    <property type="term" value="F:single-stranded DNA binding"/>
    <property type="evidence" value="ECO:0007669"/>
    <property type="project" value="InterPro"/>
</dbReference>
<dbReference type="PANTHER" id="PTHR13604:SF0">
    <property type="entry name" value="ABASIC SITE PROCESSING PROTEIN HMCES"/>
    <property type="match status" value="1"/>
</dbReference>
<feature type="region of interest" description="Disordered" evidence="8">
    <location>
        <begin position="23"/>
        <end position="61"/>
    </location>
</feature>
<evidence type="ECO:0000256" key="2">
    <source>
        <dbReference type="ARBA" id="ARBA00022670"/>
    </source>
</evidence>
<keyword evidence="5" id="KW-0190">Covalent protein-DNA linkage</keyword>
<dbReference type="GO" id="GO:0006508">
    <property type="term" value="P:proteolysis"/>
    <property type="evidence" value="ECO:0007669"/>
    <property type="project" value="UniProtKB-KW"/>
</dbReference>
<dbReference type="STRING" id="578459.A0A0P9FC53"/>
<evidence type="ECO:0000256" key="1">
    <source>
        <dbReference type="ARBA" id="ARBA00008136"/>
    </source>
</evidence>
<proteinExistence type="inferred from homology"/>
<evidence type="ECO:0000256" key="8">
    <source>
        <dbReference type="SAM" id="MobiDB-lite"/>
    </source>
</evidence>
<accession>A0A0P9FC53</accession>
<sequence length="535" mass="56575">MCGRFALGVQANDLATATHRDYFAHAPPPASSPPSHTDHRDQEHDHQPQQQHTSSSTTTDHPVQWASLESQSAFRPRFNVAPTTKVPVLRRSQRDPATFEFDLLRWGLVPHWYATPPDAGLSTINAQCESVFEATPAWRGPRDSKRCVVVAQGFYEWLNKGKDKVPHFVKRKDGKLMAFAGLWDHCDYKGAYDPVTSYTILTVPVNKQLRFLHSRMPAILSSGAEIATWLSDSRWNDKLKTLVRPFEGELECYAVDKGVGKAGNESEDFVKPVAQKKGSLDSFFARQTASSGSGSGAGSGAKPKQASSSSSASSSSHKPPAPTSTSSSKPVKPKSSTSTSASASPLSSSTSRREPQGALEPLQEDERDAHDAASSVGDGVGAPKLEQDDEPAAFNADEDTPGRVGAVAAELSPAAADAGSSSSVRGAAASGDKGTKRSRSASGDGGGVDVIDIASDSSGDEGEGEVRAAKRAKKDPPAEQGGKQGEREGGEGGAADEKEKGKEKDKTKADDEGNEALTDFFAVVPQGEEQGKGGE</sequence>
<dbReference type="SUPFAM" id="SSF143081">
    <property type="entry name" value="BB1717-like"/>
    <property type="match status" value="1"/>
</dbReference>
<evidence type="ECO:0000313" key="9">
    <source>
        <dbReference type="EMBL" id="KPV73255.1"/>
    </source>
</evidence>
<dbReference type="EMBL" id="KQ474083">
    <property type="protein sequence ID" value="KPV73255.1"/>
    <property type="molecule type" value="Genomic_DNA"/>
</dbReference>